<accession>A0A812U066</accession>
<dbReference type="Proteomes" id="UP000649617">
    <property type="component" value="Unassembled WGS sequence"/>
</dbReference>
<comment type="caution">
    <text evidence="1">The sequence shown here is derived from an EMBL/GenBank/DDBJ whole genome shotgun (WGS) entry which is preliminary data.</text>
</comment>
<reference evidence="1" key="1">
    <citation type="submission" date="2021-02" db="EMBL/GenBank/DDBJ databases">
        <authorList>
            <person name="Dougan E. K."/>
            <person name="Rhodes N."/>
            <person name="Thang M."/>
            <person name="Chan C."/>
        </authorList>
    </citation>
    <scope>NUCLEOTIDE SEQUENCE</scope>
</reference>
<gene>
    <name evidence="1" type="ORF">SPIL2461_LOCUS14907</name>
</gene>
<dbReference type="OrthoDB" id="364513at2759"/>
<dbReference type="SUPFAM" id="SSF48371">
    <property type="entry name" value="ARM repeat"/>
    <property type="match status" value="1"/>
</dbReference>
<dbReference type="EMBL" id="CAJNIZ010035324">
    <property type="protein sequence ID" value="CAE7558736.1"/>
    <property type="molecule type" value="Genomic_DNA"/>
</dbReference>
<dbReference type="InterPro" id="IPR016024">
    <property type="entry name" value="ARM-type_fold"/>
</dbReference>
<sequence length="321" mass="36213">DFFDDFEFNDHAMQALLEHGWLAKQLKPPRKEEEKMSWEFSQFLAKLLVSSMSSVNLKTAICRTIIASCSGPMHLGSLVPGILSSLQQRNIHLKTFAAVTLVNMMRQHEPVKDMVLSMGAPAFIAENLLIKDDDLIYYTLMLTTHLTKSTAHRFALKKSGVVSELLELLRILPPDAGKRRLLEELASTIGQLCNDEDIWVSLSEQKVVERLLQLHMNAPEGGRLRARIMFALRQFSFGGHHLAAAFREEIGHSLPTIIQELQDIMEQGKLEKHDSEETDCVVNSVLLLYTLAISPKLVEEMRELGLLGILIKLRYSPLSSL</sequence>
<evidence type="ECO:0008006" key="3">
    <source>
        <dbReference type="Google" id="ProtNLM"/>
    </source>
</evidence>
<name>A0A812U066_SYMPI</name>
<evidence type="ECO:0000313" key="1">
    <source>
        <dbReference type="EMBL" id="CAE7558736.1"/>
    </source>
</evidence>
<evidence type="ECO:0000313" key="2">
    <source>
        <dbReference type="Proteomes" id="UP000649617"/>
    </source>
</evidence>
<organism evidence="1 2">
    <name type="scientific">Symbiodinium pilosum</name>
    <name type="common">Dinoflagellate</name>
    <dbReference type="NCBI Taxonomy" id="2952"/>
    <lineage>
        <taxon>Eukaryota</taxon>
        <taxon>Sar</taxon>
        <taxon>Alveolata</taxon>
        <taxon>Dinophyceae</taxon>
        <taxon>Suessiales</taxon>
        <taxon>Symbiodiniaceae</taxon>
        <taxon>Symbiodinium</taxon>
    </lineage>
</organism>
<keyword evidence="2" id="KW-1185">Reference proteome</keyword>
<protein>
    <recommendedName>
        <fullName evidence="3">Protein HGH1 homolog</fullName>
    </recommendedName>
</protein>
<feature type="non-terminal residue" evidence="1">
    <location>
        <position position="1"/>
    </location>
</feature>
<dbReference type="AlphaFoldDB" id="A0A812U066"/>
<proteinExistence type="predicted"/>
<dbReference type="InterPro" id="IPR011989">
    <property type="entry name" value="ARM-like"/>
</dbReference>
<dbReference type="Gene3D" id="1.25.10.10">
    <property type="entry name" value="Leucine-rich Repeat Variant"/>
    <property type="match status" value="1"/>
</dbReference>
<feature type="non-terminal residue" evidence="1">
    <location>
        <position position="321"/>
    </location>
</feature>